<dbReference type="AlphaFoldDB" id="A0A9N9GFB4"/>
<dbReference type="OrthoDB" id="538640at2759"/>
<protein>
    <recommendedName>
        <fullName evidence="1">Altered inheritance of mitochondria protein 41</fullName>
    </recommendedName>
</protein>
<comment type="caution">
    <text evidence="2">The sequence shown here is derived from an EMBL/GenBank/DDBJ whole genome shotgun (WGS) entry which is preliminary data.</text>
</comment>
<dbReference type="PANTHER" id="PTHR28055">
    <property type="entry name" value="ALTERED INHERITANCE OF MITOCHONDRIA PROTEIN 41, MITOCHONDRIAL"/>
    <property type="match status" value="1"/>
</dbReference>
<gene>
    <name evidence="1" type="primary">AIM41</name>
    <name evidence="2" type="ORF">PBRASI_LOCUS7703</name>
</gene>
<proteinExistence type="inferred from homology"/>
<dbReference type="EMBL" id="CAJVPI010001235">
    <property type="protein sequence ID" value="CAG8602176.1"/>
    <property type="molecule type" value="Genomic_DNA"/>
</dbReference>
<accession>A0A9N9GFB4</accession>
<dbReference type="SUPFAM" id="SSF89095">
    <property type="entry name" value="GatB/YqeY motif"/>
    <property type="match status" value="1"/>
</dbReference>
<dbReference type="GO" id="GO:0016884">
    <property type="term" value="F:carbon-nitrogen ligase activity, with glutamine as amido-N-donor"/>
    <property type="evidence" value="ECO:0007669"/>
    <property type="project" value="UniProtKB-UniRule"/>
</dbReference>
<evidence type="ECO:0000256" key="1">
    <source>
        <dbReference type="RuleBase" id="RU365099"/>
    </source>
</evidence>
<comment type="similarity">
    <text evidence="1">Belongs to the AIM41 family.</text>
</comment>
<dbReference type="PANTHER" id="PTHR28055:SF1">
    <property type="entry name" value="ALTERED INHERITANCE OF MITOCHONDRIA PROTEIN 41, MITOCHONDRIAL"/>
    <property type="match status" value="1"/>
</dbReference>
<dbReference type="Gene3D" id="1.10.10.410">
    <property type="match status" value="1"/>
</dbReference>
<comment type="subcellular location">
    <subcellularLocation>
        <location evidence="1">Mitochondrion</location>
    </subcellularLocation>
</comment>
<dbReference type="Gene3D" id="1.10.1510.10">
    <property type="entry name" value="Uncharacterised protein YqeY/AIM41 PF09424, N-terminal domain"/>
    <property type="match status" value="1"/>
</dbReference>
<dbReference type="GO" id="GO:0005739">
    <property type="term" value="C:mitochondrion"/>
    <property type="evidence" value="ECO:0007669"/>
    <property type="project" value="UniProtKB-SubCell"/>
</dbReference>
<dbReference type="InterPro" id="IPR023168">
    <property type="entry name" value="GatB_Yqey_C_2"/>
</dbReference>
<dbReference type="Proteomes" id="UP000789739">
    <property type="component" value="Unassembled WGS sequence"/>
</dbReference>
<organism evidence="2 3">
    <name type="scientific">Paraglomus brasilianum</name>
    <dbReference type="NCBI Taxonomy" id="144538"/>
    <lineage>
        <taxon>Eukaryota</taxon>
        <taxon>Fungi</taxon>
        <taxon>Fungi incertae sedis</taxon>
        <taxon>Mucoromycota</taxon>
        <taxon>Glomeromycotina</taxon>
        <taxon>Glomeromycetes</taxon>
        <taxon>Paraglomerales</taxon>
        <taxon>Paraglomeraceae</taxon>
        <taxon>Paraglomus</taxon>
    </lineage>
</organism>
<dbReference type="InterPro" id="IPR042184">
    <property type="entry name" value="YqeY/Aim41_N"/>
</dbReference>
<dbReference type="InterPro" id="IPR019004">
    <property type="entry name" value="YqeY/Aim41"/>
</dbReference>
<name>A0A9N9GFB4_9GLOM</name>
<keyword evidence="3" id="KW-1185">Reference proteome</keyword>
<evidence type="ECO:0000313" key="3">
    <source>
        <dbReference type="Proteomes" id="UP000789739"/>
    </source>
</evidence>
<reference evidence="2" key="1">
    <citation type="submission" date="2021-06" db="EMBL/GenBank/DDBJ databases">
        <authorList>
            <person name="Kallberg Y."/>
            <person name="Tangrot J."/>
            <person name="Rosling A."/>
        </authorList>
    </citation>
    <scope>NUCLEOTIDE SEQUENCE</scope>
    <source>
        <strain evidence="2">BR232B</strain>
    </source>
</reference>
<evidence type="ECO:0000313" key="2">
    <source>
        <dbReference type="EMBL" id="CAG8602176.1"/>
    </source>
</evidence>
<sequence length="168" mass="18653">MCVDTKATTDPPSQQPPLLLRLKTDVKEAMKNKDKMRLNTVKGVLSDITYASKSTSSTSQSPIDDSSVIRILRGAIKRREESISQYTAANRLDLATNEKEELEILKSYLPEQMSEEDIEAEVRKAIKQVGASNVKDVGKVMKEIKIDEGKADKKSISIIAKKVLSESQ</sequence>
<dbReference type="Pfam" id="PF09424">
    <property type="entry name" value="YqeY"/>
    <property type="match status" value="1"/>
</dbReference>
<keyword evidence="1" id="KW-0496">Mitochondrion</keyword>
<dbReference type="InterPro" id="IPR003789">
    <property type="entry name" value="Asn/Gln_tRNA_amidoTrase-B-like"/>
</dbReference>